<evidence type="ECO:0000313" key="3">
    <source>
        <dbReference type="Proteomes" id="UP000234323"/>
    </source>
</evidence>
<organism evidence="2 3">
    <name type="scientific">Rhizophagus irregularis</name>
    <dbReference type="NCBI Taxonomy" id="588596"/>
    <lineage>
        <taxon>Eukaryota</taxon>
        <taxon>Fungi</taxon>
        <taxon>Fungi incertae sedis</taxon>
        <taxon>Mucoromycota</taxon>
        <taxon>Glomeromycotina</taxon>
        <taxon>Glomeromycetes</taxon>
        <taxon>Glomerales</taxon>
        <taxon>Glomeraceae</taxon>
        <taxon>Rhizophagus</taxon>
    </lineage>
</organism>
<sequence length="66" mass="7475">MKIIPANIGELLTPVGLAYWFSDDGYFHKVLDGLYLSTNSFSLVEIELLVKVLNKNFDLNCKLIVK</sequence>
<proteinExistence type="predicted"/>
<dbReference type="Gene3D" id="3.10.28.10">
    <property type="entry name" value="Homing endonucleases"/>
    <property type="match status" value="1"/>
</dbReference>
<evidence type="ECO:0000313" key="2">
    <source>
        <dbReference type="EMBL" id="PKY59365.1"/>
    </source>
</evidence>
<keyword evidence="3" id="KW-1185">Reference proteome</keyword>
<comment type="caution">
    <text evidence="2">The sequence shown here is derived from an EMBL/GenBank/DDBJ whole genome shotgun (WGS) entry which is preliminary data.</text>
</comment>
<dbReference type="GO" id="GO:0004519">
    <property type="term" value="F:endonuclease activity"/>
    <property type="evidence" value="ECO:0007669"/>
    <property type="project" value="UniProtKB-KW"/>
</dbReference>
<gene>
    <name evidence="2" type="ORF">RhiirA4_482043</name>
</gene>
<feature type="domain" description="Homing endonuclease LAGLIDADG" evidence="1">
    <location>
        <begin position="2"/>
        <end position="63"/>
    </location>
</feature>
<keyword evidence="2" id="KW-0540">Nuclease</keyword>
<name>A0A2I1HKF5_9GLOM</name>
<dbReference type="InterPro" id="IPR027434">
    <property type="entry name" value="Homing_endonucl"/>
</dbReference>
<accession>A0A2I1HKF5</accession>
<dbReference type="InterPro" id="IPR004860">
    <property type="entry name" value="LAGLIDADG_dom"/>
</dbReference>
<evidence type="ECO:0000259" key="1">
    <source>
        <dbReference type="Pfam" id="PF03161"/>
    </source>
</evidence>
<protein>
    <submittedName>
        <fullName evidence="2">LAGLIDADG DNA endonuclease</fullName>
    </submittedName>
</protein>
<dbReference type="SUPFAM" id="SSF55608">
    <property type="entry name" value="Homing endonucleases"/>
    <property type="match status" value="1"/>
</dbReference>
<dbReference type="AlphaFoldDB" id="A0A2I1HKF5"/>
<dbReference type="Proteomes" id="UP000234323">
    <property type="component" value="Unassembled WGS sequence"/>
</dbReference>
<dbReference type="Pfam" id="PF03161">
    <property type="entry name" value="LAGLIDADG_2"/>
    <property type="match status" value="1"/>
</dbReference>
<reference evidence="2 3" key="1">
    <citation type="submission" date="2015-10" db="EMBL/GenBank/DDBJ databases">
        <title>Genome analyses suggest a sexual origin of heterokaryosis in a supposedly ancient asexual fungus.</title>
        <authorList>
            <person name="Ropars J."/>
            <person name="Sedzielewska K."/>
            <person name="Noel J."/>
            <person name="Charron P."/>
            <person name="Farinelli L."/>
            <person name="Marton T."/>
            <person name="Kruger M."/>
            <person name="Pelin A."/>
            <person name="Brachmann A."/>
            <person name="Corradi N."/>
        </authorList>
    </citation>
    <scope>NUCLEOTIDE SEQUENCE [LARGE SCALE GENOMIC DNA]</scope>
    <source>
        <strain evidence="2 3">A4</strain>
    </source>
</reference>
<keyword evidence="2" id="KW-0378">Hydrolase</keyword>
<keyword evidence="2" id="KW-0255">Endonuclease</keyword>
<dbReference type="EMBL" id="LLXI01003514">
    <property type="protein sequence ID" value="PKY59365.1"/>
    <property type="molecule type" value="Genomic_DNA"/>
</dbReference>